<evidence type="ECO:0000313" key="2">
    <source>
        <dbReference type="EMBL" id="CAF1010690.1"/>
    </source>
</evidence>
<evidence type="ECO:0000313" key="6">
    <source>
        <dbReference type="EMBL" id="CAF1336331.1"/>
    </source>
</evidence>
<dbReference type="EMBL" id="CAJNOL010001309">
    <property type="protein sequence ID" value="CAF1334329.1"/>
    <property type="molecule type" value="Genomic_DNA"/>
</dbReference>
<sequence>MLSEPIEIMANNMRSIHPTPRFVIDNCSSEENDELIKKTITTTITTTLPSKKQSISRSLSLPNYGETYKDLSGAIHYSSLNRLKNFFIRSYSYPNNYFSNEKSYYLQTLSTKINIGMSFLGPNSGIYSPAASSSRYSLYGSFFDLSESGHNTSHVKPENRLLTTDGYSLLTVDNSSKLLPHTYQDKCNDWLSHLDST</sequence>
<protein>
    <submittedName>
        <fullName evidence="1">Uncharacterized protein</fullName>
    </submittedName>
</protein>
<dbReference type="EMBL" id="CAJNOU010000509">
    <property type="protein sequence ID" value="CAF1018395.1"/>
    <property type="molecule type" value="Genomic_DNA"/>
</dbReference>
<proteinExistence type="predicted"/>
<keyword evidence="8" id="KW-1185">Reference proteome</keyword>
<dbReference type="OrthoDB" id="10036146at2759"/>
<dbReference type="Proteomes" id="UP000663882">
    <property type="component" value="Unassembled WGS sequence"/>
</dbReference>
<dbReference type="EMBL" id="CAJNOL010001321">
    <property type="protein sequence ID" value="CAF1336331.1"/>
    <property type="molecule type" value="Genomic_DNA"/>
</dbReference>
<dbReference type="AlphaFoldDB" id="A0A813W9T6"/>
<name>A0A813W9T6_9BILA</name>
<reference evidence="1" key="1">
    <citation type="submission" date="2021-02" db="EMBL/GenBank/DDBJ databases">
        <authorList>
            <person name="Nowell W R."/>
        </authorList>
    </citation>
    <scope>NUCLEOTIDE SEQUENCE</scope>
</reference>
<comment type="caution">
    <text evidence="1">The sequence shown here is derived from an EMBL/GenBank/DDBJ whole genome shotgun (WGS) entry which is preliminary data.</text>
</comment>
<evidence type="ECO:0000313" key="3">
    <source>
        <dbReference type="EMBL" id="CAF1018395.1"/>
    </source>
</evidence>
<evidence type="ECO:0000313" key="8">
    <source>
        <dbReference type="Proteomes" id="UP000663870"/>
    </source>
</evidence>
<dbReference type="Proteomes" id="UP000663870">
    <property type="component" value="Unassembled WGS sequence"/>
</dbReference>
<dbReference type="EMBL" id="CAJNOO010000685">
    <property type="protein sequence ID" value="CAF1010690.1"/>
    <property type="molecule type" value="Genomic_DNA"/>
</dbReference>
<accession>A0A813W9T6</accession>
<gene>
    <name evidence="5" type="ORF">JXQ802_LOCUS31231</name>
    <name evidence="6" type="ORF">JXQ802_LOCUS31337</name>
    <name evidence="1" type="ORF">PYM288_LOCUS7226</name>
    <name evidence="2" type="ORF">RFH988_LOCUS14661</name>
    <name evidence="3" type="ORF">SEV965_LOCUS11668</name>
    <name evidence="4" type="ORF">ZHD862_LOCUS20154</name>
</gene>
<organism evidence="1 7">
    <name type="scientific">Rotaria sordida</name>
    <dbReference type="NCBI Taxonomy" id="392033"/>
    <lineage>
        <taxon>Eukaryota</taxon>
        <taxon>Metazoa</taxon>
        <taxon>Spiralia</taxon>
        <taxon>Gnathifera</taxon>
        <taxon>Rotifera</taxon>
        <taxon>Eurotatoria</taxon>
        <taxon>Bdelloidea</taxon>
        <taxon>Philodinida</taxon>
        <taxon>Philodinidae</taxon>
        <taxon>Rotaria</taxon>
    </lineage>
</organism>
<dbReference type="EMBL" id="CAJNOH010000086">
    <property type="protein sequence ID" value="CAF0854431.1"/>
    <property type="molecule type" value="Genomic_DNA"/>
</dbReference>
<dbReference type="Proteomes" id="UP000663889">
    <property type="component" value="Unassembled WGS sequence"/>
</dbReference>
<evidence type="ECO:0000313" key="4">
    <source>
        <dbReference type="EMBL" id="CAF1150808.1"/>
    </source>
</evidence>
<evidence type="ECO:0000313" key="5">
    <source>
        <dbReference type="EMBL" id="CAF1334329.1"/>
    </source>
</evidence>
<dbReference type="Proteomes" id="UP000663854">
    <property type="component" value="Unassembled WGS sequence"/>
</dbReference>
<dbReference type="EMBL" id="CAJNOT010001131">
    <property type="protein sequence ID" value="CAF1150808.1"/>
    <property type="molecule type" value="Genomic_DNA"/>
</dbReference>
<dbReference type="Proteomes" id="UP000663864">
    <property type="component" value="Unassembled WGS sequence"/>
</dbReference>
<evidence type="ECO:0000313" key="7">
    <source>
        <dbReference type="Proteomes" id="UP000663854"/>
    </source>
</evidence>
<evidence type="ECO:0000313" key="1">
    <source>
        <dbReference type="EMBL" id="CAF0854431.1"/>
    </source>
</evidence>